<gene>
    <name evidence="17" type="primary">LOC108734414</name>
</gene>
<dbReference type="GO" id="GO:0008239">
    <property type="term" value="F:dipeptidyl-peptidase activity"/>
    <property type="evidence" value="ECO:0007669"/>
    <property type="project" value="UniProtKB-EC"/>
</dbReference>
<evidence type="ECO:0000256" key="2">
    <source>
        <dbReference type="ARBA" id="ARBA00001947"/>
    </source>
</evidence>
<dbReference type="FunFam" id="3.30.540.30:FF:000001">
    <property type="entry name" value="Dipeptidyl peptidase 3"/>
    <property type="match status" value="1"/>
</dbReference>
<dbReference type="Proteomes" id="UP000192223">
    <property type="component" value="Unplaced"/>
</dbReference>
<dbReference type="PANTHER" id="PTHR23422">
    <property type="entry name" value="DIPEPTIDYL PEPTIDASE III-RELATED"/>
    <property type="match status" value="1"/>
</dbReference>
<reference evidence="17" key="1">
    <citation type="submission" date="2025-08" db="UniProtKB">
        <authorList>
            <consortium name="RefSeq"/>
        </authorList>
    </citation>
    <scope>IDENTIFICATION</scope>
    <source>
        <tissue evidence="17">Entire body</tissue>
    </source>
</reference>
<evidence type="ECO:0000256" key="14">
    <source>
        <dbReference type="ARBA" id="ARBA00031288"/>
    </source>
</evidence>
<evidence type="ECO:0000256" key="11">
    <source>
        <dbReference type="ARBA" id="ARBA00022801"/>
    </source>
</evidence>
<keyword evidence="16" id="KW-1185">Reference proteome</keyword>
<dbReference type="Gene3D" id="3.30.540.30">
    <property type="match status" value="3"/>
</dbReference>
<evidence type="ECO:0000256" key="3">
    <source>
        <dbReference type="ARBA" id="ARBA00004496"/>
    </source>
</evidence>
<dbReference type="GO" id="GO:0004177">
    <property type="term" value="F:aminopeptidase activity"/>
    <property type="evidence" value="ECO:0007669"/>
    <property type="project" value="UniProtKB-KW"/>
</dbReference>
<keyword evidence="9" id="KW-0645">Protease</keyword>
<evidence type="ECO:0000256" key="5">
    <source>
        <dbReference type="ARBA" id="ARBA00012063"/>
    </source>
</evidence>
<dbReference type="FunFam" id="3.30.540.30:FF:000002">
    <property type="entry name" value="Dipeptidyl peptidase 3"/>
    <property type="match status" value="1"/>
</dbReference>
<dbReference type="InterPro" id="IPR039461">
    <property type="entry name" value="Peptidase_M49"/>
</dbReference>
<dbReference type="GeneID" id="108734414"/>
<evidence type="ECO:0000256" key="8">
    <source>
        <dbReference type="ARBA" id="ARBA00022490"/>
    </source>
</evidence>
<keyword evidence="12" id="KW-0862">Zinc</keyword>
<evidence type="ECO:0000256" key="10">
    <source>
        <dbReference type="ARBA" id="ARBA00022723"/>
    </source>
</evidence>
<keyword evidence="8" id="KW-0963">Cytoplasm</keyword>
<evidence type="ECO:0000256" key="1">
    <source>
        <dbReference type="ARBA" id="ARBA00001336"/>
    </source>
</evidence>
<evidence type="ECO:0000313" key="16">
    <source>
        <dbReference type="Proteomes" id="UP000192223"/>
    </source>
</evidence>
<proteinExistence type="inferred from homology"/>
<evidence type="ECO:0000256" key="4">
    <source>
        <dbReference type="ARBA" id="ARBA00010200"/>
    </source>
</evidence>
<dbReference type="GO" id="GO:0005737">
    <property type="term" value="C:cytoplasm"/>
    <property type="evidence" value="ECO:0007669"/>
    <property type="project" value="UniProtKB-SubCell"/>
</dbReference>
<evidence type="ECO:0000256" key="6">
    <source>
        <dbReference type="ARBA" id="ARBA00014713"/>
    </source>
</evidence>
<dbReference type="Pfam" id="PF03571">
    <property type="entry name" value="Peptidase_M49"/>
    <property type="match status" value="1"/>
</dbReference>
<sequence length="440" mass="49508">MSDKIDKNQYVLPQDQPVVVLESRAAFSGLTNKERLYAHYLSEAAWVGGLITLLQTSSESGPIFVLLHQLFYGDKPSELKTKALQAGFSQEEVTALLVYTCGIFSNAGNYKGFGDTKFVPNINEERFEGILKLSKQWSHIESLWNEYKSQIFELKKGRTCLGFPPQGCTTYLSANCGPEDNKKVENWLKKHQLEPYNSRCFKTENNGKIEYNVRLAAQEIGELIKETEGECTYKLTKGDYSPLMGKVAEYLEQAIPHVANVTEADMLKAYIRSFVTGSLQDHKDGSRFWIKNKGPAVETYIGFIETYRDPAGVRGEFEGFVAAVNREMSAKFSTLVANAEDMLKLLPWPREFEKDTFLRPDFTSLDVLAFAGSGIPAGINIPNYDEIRQSEGFKNVSLGNVIPASYQSTQTPFLSESDAGMLQKYRVSSFELQVIWLKLL</sequence>
<comment type="similarity">
    <text evidence="4">Belongs to the peptidase M49 family.</text>
</comment>
<dbReference type="GO" id="GO:0046872">
    <property type="term" value="F:metal ion binding"/>
    <property type="evidence" value="ECO:0007669"/>
    <property type="project" value="UniProtKB-KW"/>
</dbReference>
<dbReference type="KEGG" id="apln:108734414"/>
<organism evidence="16 17">
    <name type="scientific">Agrilus planipennis</name>
    <name type="common">Emerald ash borer</name>
    <name type="synonym">Agrilus marcopoli</name>
    <dbReference type="NCBI Taxonomy" id="224129"/>
    <lineage>
        <taxon>Eukaryota</taxon>
        <taxon>Metazoa</taxon>
        <taxon>Ecdysozoa</taxon>
        <taxon>Arthropoda</taxon>
        <taxon>Hexapoda</taxon>
        <taxon>Insecta</taxon>
        <taxon>Pterygota</taxon>
        <taxon>Neoptera</taxon>
        <taxon>Endopterygota</taxon>
        <taxon>Coleoptera</taxon>
        <taxon>Polyphaga</taxon>
        <taxon>Elateriformia</taxon>
        <taxon>Buprestoidea</taxon>
        <taxon>Buprestidae</taxon>
        <taxon>Agrilinae</taxon>
        <taxon>Agrilus</taxon>
    </lineage>
</organism>
<keyword evidence="7" id="KW-0031">Aminopeptidase</keyword>
<keyword evidence="13" id="KW-0482">Metalloprotease</keyword>
<dbReference type="EC" id="3.4.14.4" evidence="5"/>
<dbReference type="GO" id="GO:0008237">
    <property type="term" value="F:metallopeptidase activity"/>
    <property type="evidence" value="ECO:0007669"/>
    <property type="project" value="UniProtKB-KW"/>
</dbReference>
<dbReference type="STRING" id="224129.A0A1W4WBW7"/>
<dbReference type="AlphaFoldDB" id="A0A1W4WBW7"/>
<comment type="cofactor">
    <cofactor evidence="2">
        <name>Zn(2+)</name>
        <dbReference type="ChEBI" id="CHEBI:29105"/>
    </cofactor>
</comment>
<accession>A0A1W4WBW7</accession>
<dbReference type="CTD" id="40996"/>
<evidence type="ECO:0000256" key="9">
    <source>
        <dbReference type="ARBA" id="ARBA00022670"/>
    </source>
</evidence>
<evidence type="ECO:0000256" key="12">
    <source>
        <dbReference type="ARBA" id="ARBA00022833"/>
    </source>
</evidence>
<dbReference type="RefSeq" id="XP_018321476.1">
    <property type="nucleotide sequence ID" value="XM_018465974.2"/>
</dbReference>
<name>A0A1W4WBW7_AGRPL</name>
<dbReference type="PANTHER" id="PTHR23422:SF11">
    <property type="entry name" value="DIPEPTIDYL PEPTIDASE 3"/>
    <property type="match status" value="1"/>
</dbReference>
<dbReference type="InParanoid" id="A0A1W4WBW7"/>
<keyword evidence="11" id="KW-0378">Hydrolase</keyword>
<keyword evidence="10" id="KW-0479">Metal-binding</keyword>
<evidence type="ECO:0000313" key="17">
    <source>
        <dbReference type="RefSeq" id="XP_018321476.1"/>
    </source>
</evidence>
<dbReference type="FunFam" id="3.30.540.30:FF:000008">
    <property type="entry name" value="Dipeptidyl peptidase 3"/>
    <property type="match status" value="1"/>
</dbReference>
<dbReference type="GO" id="GO:0006508">
    <property type="term" value="P:proteolysis"/>
    <property type="evidence" value="ECO:0007669"/>
    <property type="project" value="UniProtKB-KW"/>
</dbReference>
<dbReference type="OrthoDB" id="4694525at2759"/>
<evidence type="ECO:0000256" key="7">
    <source>
        <dbReference type="ARBA" id="ARBA00022438"/>
    </source>
</evidence>
<protein>
    <recommendedName>
        <fullName evidence="6">Dipeptidyl peptidase 3</fullName>
        <ecNumber evidence="5">3.4.14.4</ecNumber>
    </recommendedName>
    <alternativeName>
        <fullName evidence="14">Dipeptidyl aminopeptidase III</fullName>
    </alternativeName>
    <alternativeName>
        <fullName evidence="15">Dipeptidyl peptidase III</fullName>
    </alternativeName>
</protein>
<evidence type="ECO:0000256" key="13">
    <source>
        <dbReference type="ARBA" id="ARBA00023049"/>
    </source>
</evidence>
<dbReference type="FunCoup" id="A0A1W4WBW7">
    <property type="interactions" value="1381"/>
</dbReference>
<comment type="catalytic activity">
    <reaction evidence="1">
        <text>Release of an N-terminal dipeptide from a peptide comprising four or more residues, with broad specificity. Also acts on dipeptidyl 2-naphthylamides.</text>
        <dbReference type="EC" id="3.4.14.4"/>
    </reaction>
</comment>
<evidence type="ECO:0000256" key="15">
    <source>
        <dbReference type="ARBA" id="ARBA00032119"/>
    </source>
</evidence>
<comment type="subcellular location">
    <subcellularLocation>
        <location evidence="3">Cytoplasm</location>
    </subcellularLocation>
</comment>